<name>A0A5Q2V918_SERPR</name>
<evidence type="ECO:0000313" key="2">
    <source>
        <dbReference type="EMBL" id="QGH62002.1"/>
    </source>
</evidence>
<evidence type="ECO:0000256" key="1">
    <source>
        <dbReference type="SAM" id="Phobius"/>
    </source>
</evidence>
<reference evidence="2 3" key="1">
    <citation type="submission" date="2019-11" db="EMBL/GenBank/DDBJ databases">
        <title>The Phosphoenolpyruvate Phosphotransferase System Regulates Serratia proteamaculans 336X Biofilm Formation and Wheat Roots colonization.</title>
        <authorList>
            <person name="Liu F."/>
        </authorList>
    </citation>
    <scope>NUCLEOTIDE SEQUENCE [LARGE SCALE GENOMIC DNA]</scope>
    <source>
        <strain evidence="2 3">336X</strain>
    </source>
</reference>
<gene>
    <name evidence="2" type="ORF">GHV41_14725</name>
</gene>
<organism evidence="2 3">
    <name type="scientific">Serratia proteamaculans</name>
    <dbReference type="NCBI Taxonomy" id="28151"/>
    <lineage>
        <taxon>Bacteria</taxon>
        <taxon>Pseudomonadati</taxon>
        <taxon>Pseudomonadota</taxon>
        <taxon>Gammaproteobacteria</taxon>
        <taxon>Enterobacterales</taxon>
        <taxon>Yersiniaceae</taxon>
        <taxon>Serratia</taxon>
    </lineage>
</organism>
<dbReference type="AlphaFoldDB" id="A0A5Q2V918"/>
<feature type="transmembrane region" description="Helical" evidence="1">
    <location>
        <begin position="29"/>
        <end position="49"/>
    </location>
</feature>
<dbReference type="EMBL" id="CP045913">
    <property type="protein sequence ID" value="QGH62002.1"/>
    <property type="molecule type" value="Genomic_DNA"/>
</dbReference>
<protein>
    <recommendedName>
        <fullName evidence="4">Pilus assembly protein PilO</fullName>
    </recommendedName>
</protein>
<accession>A0A5Q2V918</accession>
<dbReference type="Proteomes" id="UP000381260">
    <property type="component" value="Chromosome"/>
</dbReference>
<dbReference type="RefSeq" id="WP_153859034.1">
    <property type="nucleotide sequence ID" value="NZ_CP045913.1"/>
</dbReference>
<sequence length="184" mass="21207">MRFNFTLLRQPHMLGNKVRWHAAQLYEQLGLLPLLIGAFWLILLIYWCAVLRPELAESRAQQQEIQRQLDIPLPVSEQEMESTGQKLSVTEYQQVKALFTILEKYGLQAKESRYQLLADSTDPTADRLALEIPLTGEYPRLYAALQELSASMPLQIDTLRISRTVPESVQLTILLRITLMEEQP</sequence>
<proteinExistence type="predicted"/>
<keyword evidence="1" id="KW-0472">Membrane</keyword>
<keyword evidence="1" id="KW-1133">Transmembrane helix</keyword>
<keyword evidence="1" id="KW-0812">Transmembrane</keyword>
<evidence type="ECO:0000313" key="3">
    <source>
        <dbReference type="Proteomes" id="UP000381260"/>
    </source>
</evidence>
<evidence type="ECO:0008006" key="4">
    <source>
        <dbReference type="Google" id="ProtNLM"/>
    </source>
</evidence>